<name>A0A550BTW5_9AGAR</name>
<dbReference type="Proteomes" id="UP000320762">
    <property type="component" value="Unassembled WGS sequence"/>
</dbReference>
<keyword evidence="3" id="KW-1185">Reference proteome</keyword>
<feature type="compositionally biased region" description="Basic and acidic residues" evidence="1">
    <location>
        <begin position="166"/>
        <end position="180"/>
    </location>
</feature>
<organism evidence="2 3">
    <name type="scientific">Schizophyllum amplum</name>
    <dbReference type="NCBI Taxonomy" id="97359"/>
    <lineage>
        <taxon>Eukaryota</taxon>
        <taxon>Fungi</taxon>
        <taxon>Dikarya</taxon>
        <taxon>Basidiomycota</taxon>
        <taxon>Agaricomycotina</taxon>
        <taxon>Agaricomycetes</taxon>
        <taxon>Agaricomycetidae</taxon>
        <taxon>Agaricales</taxon>
        <taxon>Schizophyllaceae</taxon>
        <taxon>Schizophyllum</taxon>
    </lineage>
</organism>
<proteinExistence type="predicted"/>
<gene>
    <name evidence="2" type="ORF">BD626DRAFT_414859</name>
</gene>
<dbReference type="OrthoDB" id="3247165at2759"/>
<dbReference type="STRING" id="97359.A0A550BTW5"/>
<evidence type="ECO:0000313" key="3">
    <source>
        <dbReference type="Proteomes" id="UP000320762"/>
    </source>
</evidence>
<dbReference type="EMBL" id="VDMD01000084">
    <property type="protein sequence ID" value="TRM55966.1"/>
    <property type="molecule type" value="Genomic_DNA"/>
</dbReference>
<evidence type="ECO:0000313" key="2">
    <source>
        <dbReference type="EMBL" id="TRM55966.1"/>
    </source>
</evidence>
<dbReference type="AlphaFoldDB" id="A0A550BTW5"/>
<accession>A0A550BTW5</accession>
<comment type="caution">
    <text evidence="2">The sequence shown here is derived from an EMBL/GenBank/DDBJ whole genome shotgun (WGS) entry which is preliminary data.</text>
</comment>
<feature type="region of interest" description="Disordered" evidence="1">
    <location>
        <begin position="160"/>
        <end position="180"/>
    </location>
</feature>
<evidence type="ECO:0000256" key="1">
    <source>
        <dbReference type="SAM" id="MobiDB-lite"/>
    </source>
</evidence>
<protein>
    <submittedName>
        <fullName evidence="2">Uncharacterized protein</fullName>
    </submittedName>
</protein>
<reference evidence="2 3" key="1">
    <citation type="journal article" date="2019" name="New Phytol.">
        <title>Comparative genomics reveals unique wood-decay strategies and fruiting body development in the Schizophyllaceae.</title>
        <authorList>
            <person name="Almasi E."/>
            <person name="Sahu N."/>
            <person name="Krizsan K."/>
            <person name="Balint B."/>
            <person name="Kovacs G.M."/>
            <person name="Kiss B."/>
            <person name="Cseklye J."/>
            <person name="Drula E."/>
            <person name="Henrissat B."/>
            <person name="Nagy I."/>
            <person name="Chovatia M."/>
            <person name="Adam C."/>
            <person name="LaButti K."/>
            <person name="Lipzen A."/>
            <person name="Riley R."/>
            <person name="Grigoriev I.V."/>
            <person name="Nagy L.G."/>
        </authorList>
    </citation>
    <scope>NUCLEOTIDE SEQUENCE [LARGE SCALE GENOMIC DNA]</scope>
    <source>
        <strain evidence="2 3">NL-1724</strain>
    </source>
</reference>
<sequence length="362" mass="40848">MDNHQACYVALSRGRTSDGTLIIRNVNAKHIQGGCSGALRQEFRELEILDEITYLRYWDLLPEEVNGSRRKDLISAYRKWKGPMYFPPRMPEGLAWTNDVPKFDVMGKCLTPDVWLDIVVASLDWKVIHERNGRGDLAVPDFEDDFVNVSELKSRAALKRKGAAAEGERPAKRSRNEPKPVLEAGSQWENNSCAYDCIASLFGWIAAENPAYWLAAYSLQKANILNHLTAAMRGMLPGDNTTASQISELRNILRSRLASRFPQEFVPGMYVDVPSVFYATTQSEEDVFLHINICPVNANHEHPSGAMHRYIRFNSPFITSRVNSLGTWVNGFRFERPMKCQRAESAITGLSLTRSCCEIALS</sequence>